<dbReference type="SUPFAM" id="SSF52821">
    <property type="entry name" value="Rhodanese/Cell cycle control phosphatase"/>
    <property type="match status" value="1"/>
</dbReference>
<accession>A0A918TG32</accession>
<dbReference type="Proteomes" id="UP000644507">
    <property type="component" value="Unassembled WGS sequence"/>
</dbReference>
<dbReference type="PROSITE" id="PS50206">
    <property type="entry name" value="RHODANESE_3"/>
    <property type="match status" value="1"/>
</dbReference>
<dbReference type="RefSeq" id="WP_189568013.1">
    <property type="nucleotide sequence ID" value="NZ_BMXI01000003.1"/>
</dbReference>
<dbReference type="SMART" id="SM00450">
    <property type="entry name" value="RHOD"/>
    <property type="match status" value="1"/>
</dbReference>
<reference evidence="3" key="2">
    <citation type="submission" date="2020-09" db="EMBL/GenBank/DDBJ databases">
        <authorList>
            <person name="Sun Q."/>
            <person name="Kim S."/>
        </authorList>
    </citation>
    <scope>NUCLEOTIDE SEQUENCE</scope>
    <source>
        <strain evidence="3">KCTC 12988</strain>
    </source>
</reference>
<organism evidence="3 4">
    <name type="scientific">Roseibacillus persicicus</name>
    <dbReference type="NCBI Taxonomy" id="454148"/>
    <lineage>
        <taxon>Bacteria</taxon>
        <taxon>Pseudomonadati</taxon>
        <taxon>Verrucomicrobiota</taxon>
        <taxon>Verrucomicrobiia</taxon>
        <taxon>Verrucomicrobiales</taxon>
        <taxon>Verrucomicrobiaceae</taxon>
        <taxon>Roseibacillus</taxon>
    </lineage>
</organism>
<dbReference type="Pfam" id="PF11127">
    <property type="entry name" value="YgaP-like_TM"/>
    <property type="match status" value="1"/>
</dbReference>
<reference evidence="3" key="1">
    <citation type="journal article" date="2014" name="Int. J. Syst. Evol. Microbiol.">
        <title>Complete genome sequence of Corynebacterium casei LMG S-19264T (=DSM 44701T), isolated from a smear-ripened cheese.</title>
        <authorList>
            <consortium name="US DOE Joint Genome Institute (JGI-PGF)"/>
            <person name="Walter F."/>
            <person name="Albersmeier A."/>
            <person name="Kalinowski J."/>
            <person name="Ruckert C."/>
        </authorList>
    </citation>
    <scope>NUCLEOTIDE SEQUENCE</scope>
    <source>
        <strain evidence="3">KCTC 12988</strain>
    </source>
</reference>
<proteinExistence type="predicted"/>
<dbReference type="InterPro" id="IPR050229">
    <property type="entry name" value="GlpE_sulfurtransferase"/>
</dbReference>
<evidence type="ECO:0000256" key="1">
    <source>
        <dbReference type="SAM" id="Phobius"/>
    </source>
</evidence>
<dbReference type="Gene3D" id="3.40.250.10">
    <property type="entry name" value="Rhodanese-like domain"/>
    <property type="match status" value="1"/>
</dbReference>
<gene>
    <name evidence="3" type="ORF">GCM10007100_10540</name>
</gene>
<keyword evidence="1" id="KW-0472">Membrane</keyword>
<evidence type="ECO:0000313" key="4">
    <source>
        <dbReference type="Proteomes" id="UP000644507"/>
    </source>
</evidence>
<dbReference type="InterPro" id="IPR021309">
    <property type="entry name" value="YgaP-like_TM"/>
</dbReference>
<name>A0A918TG32_9BACT</name>
<dbReference type="Pfam" id="PF00581">
    <property type="entry name" value="Rhodanese"/>
    <property type="match status" value="1"/>
</dbReference>
<evidence type="ECO:0000259" key="2">
    <source>
        <dbReference type="PROSITE" id="PS50206"/>
    </source>
</evidence>
<dbReference type="InterPro" id="IPR036873">
    <property type="entry name" value="Rhodanese-like_dom_sf"/>
</dbReference>
<dbReference type="CDD" id="cd00158">
    <property type="entry name" value="RHOD"/>
    <property type="match status" value="1"/>
</dbReference>
<keyword evidence="4" id="KW-1185">Reference proteome</keyword>
<evidence type="ECO:0000313" key="3">
    <source>
        <dbReference type="EMBL" id="GHC46772.1"/>
    </source>
</evidence>
<dbReference type="InterPro" id="IPR001763">
    <property type="entry name" value="Rhodanese-like_dom"/>
</dbReference>
<dbReference type="EMBL" id="BMXI01000003">
    <property type="protein sequence ID" value="GHC46772.1"/>
    <property type="molecule type" value="Genomic_DNA"/>
</dbReference>
<keyword evidence="1" id="KW-0812">Transmembrane</keyword>
<feature type="domain" description="Rhodanese" evidence="2">
    <location>
        <begin position="21"/>
        <end position="102"/>
    </location>
</feature>
<dbReference type="Gene3D" id="6.10.140.1340">
    <property type="match status" value="1"/>
</dbReference>
<protein>
    <submittedName>
        <fullName evidence="3">Sulfurtransferase</fullName>
    </submittedName>
</protein>
<dbReference type="PANTHER" id="PTHR43031:SF1">
    <property type="entry name" value="PYRIDINE NUCLEOTIDE-DISULPHIDE OXIDOREDUCTASE"/>
    <property type="match status" value="1"/>
</dbReference>
<sequence>MKTLHPHDIQKLLTESNAEALDVRTPVEFEEKHIDGAKHIPVDELPAQCGQLDPSKKYYLVCQSGKRAEKAHQILAEKGFGDLTILAGGVGAWEQAGLPLNRSDRKVLPLMRQVQLAIGLGVLTFSLLAYFVHPAFVFGAAFFGAGLTMAGATGWCGLALLLAKMPWNKTDAPAKASCCVAN</sequence>
<dbReference type="PANTHER" id="PTHR43031">
    <property type="entry name" value="FAD-DEPENDENT OXIDOREDUCTASE"/>
    <property type="match status" value="1"/>
</dbReference>
<dbReference type="AlphaFoldDB" id="A0A918TG32"/>
<feature type="transmembrane region" description="Helical" evidence="1">
    <location>
        <begin position="114"/>
        <end position="132"/>
    </location>
</feature>
<keyword evidence="1" id="KW-1133">Transmembrane helix</keyword>
<feature type="transmembrane region" description="Helical" evidence="1">
    <location>
        <begin position="138"/>
        <end position="163"/>
    </location>
</feature>
<comment type="caution">
    <text evidence="3">The sequence shown here is derived from an EMBL/GenBank/DDBJ whole genome shotgun (WGS) entry which is preliminary data.</text>
</comment>